<evidence type="ECO:0000313" key="2">
    <source>
        <dbReference type="Proteomes" id="UP000568751"/>
    </source>
</evidence>
<comment type="caution">
    <text evidence="1">The sequence shown here is derived from an EMBL/GenBank/DDBJ whole genome shotgun (WGS) entry which is preliminary data.</text>
</comment>
<sequence length="47" mass="5440">MSWQTLLISNPCKLSIKNGNILLRRLDDEDANIAISKYLLLLLKIRK</sequence>
<protein>
    <submittedName>
        <fullName evidence="1">Uncharacterized protein</fullName>
    </submittedName>
</protein>
<accession>A0A853F4Y4</accession>
<dbReference type="AlphaFoldDB" id="A0A853F4Y4"/>
<dbReference type="EMBL" id="JACCHT010000019">
    <property type="protein sequence ID" value="NYT28712.1"/>
    <property type="molecule type" value="Genomic_DNA"/>
</dbReference>
<evidence type="ECO:0000313" key="1">
    <source>
        <dbReference type="EMBL" id="NYT28712.1"/>
    </source>
</evidence>
<reference evidence="1 2" key="1">
    <citation type="submission" date="2020-05" db="EMBL/GenBank/DDBJ databases">
        <title>Horizontal transmission and recombination maintain forever young bacterial symbiont genomes.</title>
        <authorList>
            <person name="Russell S.L."/>
            <person name="Pepper-Tunick E."/>
            <person name="Svedberg J."/>
            <person name="Byrne A."/>
            <person name="Ruelas Castillo J."/>
            <person name="Vollmers C."/>
            <person name="Beinart R.A."/>
            <person name="Corbett-Detig R."/>
        </authorList>
    </citation>
    <scope>NUCLEOTIDE SEQUENCE [LARGE SCALE GENOMIC DNA]</scope>
    <source>
        <strain evidence="1">455</strain>
    </source>
</reference>
<proteinExistence type="predicted"/>
<name>A0A853F4Y4_9GAMM</name>
<organism evidence="1 2">
    <name type="scientific">Candidatus Thiodubiliella endoseptemdiera</name>
    <dbReference type="NCBI Taxonomy" id="2738886"/>
    <lineage>
        <taxon>Bacteria</taxon>
        <taxon>Pseudomonadati</taxon>
        <taxon>Pseudomonadota</taxon>
        <taxon>Gammaproteobacteria</taxon>
        <taxon>Candidatus Pseudothioglobaceae</taxon>
        <taxon>Candidatus Thiodubiliella</taxon>
    </lineage>
</organism>
<dbReference type="Proteomes" id="UP000568751">
    <property type="component" value="Unassembled WGS sequence"/>
</dbReference>
<gene>
    <name evidence="1" type="ORF">H0A76_13200</name>
</gene>